<accession>A0A2P6V7E9</accession>
<feature type="transmembrane region" description="Helical" evidence="1">
    <location>
        <begin position="77"/>
        <end position="95"/>
    </location>
</feature>
<feature type="transmembrane region" description="Helical" evidence="1">
    <location>
        <begin position="49"/>
        <end position="71"/>
    </location>
</feature>
<reference evidence="2 3" key="1">
    <citation type="journal article" date="2018" name="Plant J.">
        <title>Genome sequences of Chlorella sorokiniana UTEX 1602 and Micractinium conductrix SAG 241.80: implications to maltose excretion by a green alga.</title>
        <authorList>
            <person name="Arriola M.B."/>
            <person name="Velmurugan N."/>
            <person name="Zhang Y."/>
            <person name="Plunkett M.H."/>
            <person name="Hondzo H."/>
            <person name="Barney B.M."/>
        </authorList>
    </citation>
    <scope>NUCLEOTIDE SEQUENCE [LARGE SCALE GENOMIC DNA]</scope>
    <source>
        <strain evidence="2 3">SAG 241.80</strain>
    </source>
</reference>
<name>A0A2P6V7E9_9CHLO</name>
<protein>
    <submittedName>
        <fullName evidence="2">DNA internalization-related competence Rec2</fullName>
    </submittedName>
</protein>
<dbReference type="AlphaFoldDB" id="A0A2P6V7E9"/>
<comment type="caution">
    <text evidence="2">The sequence shown here is derived from an EMBL/GenBank/DDBJ whole genome shotgun (WGS) entry which is preliminary data.</text>
</comment>
<feature type="transmembrane region" description="Helical" evidence="1">
    <location>
        <begin position="15"/>
        <end position="37"/>
    </location>
</feature>
<keyword evidence="3" id="KW-1185">Reference proteome</keyword>
<dbReference type="EMBL" id="LHPF02000022">
    <property type="protein sequence ID" value="PSC70025.1"/>
    <property type="molecule type" value="Genomic_DNA"/>
</dbReference>
<evidence type="ECO:0000313" key="2">
    <source>
        <dbReference type="EMBL" id="PSC70025.1"/>
    </source>
</evidence>
<evidence type="ECO:0000313" key="3">
    <source>
        <dbReference type="Proteomes" id="UP000239649"/>
    </source>
</evidence>
<evidence type="ECO:0000256" key="1">
    <source>
        <dbReference type="SAM" id="Phobius"/>
    </source>
</evidence>
<gene>
    <name evidence="2" type="ORF">C2E20_6463</name>
</gene>
<proteinExistence type="predicted"/>
<dbReference type="Proteomes" id="UP000239649">
    <property type="component" value="Unassembled WGS sequence"/>
</dbReference>
<keyword evidence="1" id="KW-1133">Transmembrane helix</keyword>
<keyword evidence="1" id="KW-0812">Transmembrane</keyword>
<sequence length="104" mass="10763">MLATRGLPAPDELQLAALLSTSALAVGVNLLLVLLVPRGRKFVLEAVESVLAVALIVVLVATVLGLPLAIIYLVLKAFAFLLNLLLSIPAVGGLIESAKSAVRL</sequence>
<keyword evidence="1" id="KW-0472">Membrane</keyword>
<organism evidence="2 3">
    <name type="scientific">Micractinium conductrix</name>
    <dbReference type="NCBI Taxonomy" id="554055"/>
    <lineage>
        <taxon>Eukaryota</taxon>
        <taxon>Viridiplantae</taxon>
        <taxon>Chlorophyta</taxon>
        <taxon>core chlorophytes</taxon>
        <taxon>Trebouxiophyceae</taxon>
        <taxon>Chlorellales</taxon>
        <taxon>Chlorellaceae</taxon>
        <taxon>Chlorella clade</taxon>
        <taxon>Micractinium</taxon>
    </lineage>
</organism>